<dbReference type="GO" id="GO:0004197">
    <property type="term" value="F:cysteine-type endopeptidase activity"/>
    <property type="evidence" value="ECO:0007669"/>
    <property type="project" value="InterPro"/>
</dbReference>
<comment type="similarity">
    <text evidence="1">Belongs to the peptidase C14B family.</text>
</comment>
<feature type="domain" description="Peptidase C14 caspase" evidence="3">
    <location>
        <begin position="71"/>
        <end position="341"/>
    </location>
</feature>
<dbReference type="PANTHER" id="PTHR48104">
    <property type="entry name" value="METACASPASE-4"/>
    <property type="match status" value="1"/>
</dbReference>
<evidence type="ECO:0000259" key="4">
    <source>
        <dbReference type="Pfam" id="PF06943"/>
    </source>
</evidence>
<dbReference type="EMBL" id="PDCK01000039">
    <property type="protein sequence ID" value="PRQ59702.1"/>
    <property type="molecule type" value="Genomic_DNA"/>
</dbReference>
<dbReference type="Pfam" id="PF00656">
    <property type="entry name" value="Peptidase_C14"/>
    <property type="match status" value="1"/>
</dbReference>
<dbReference type="Gramene" id="PRQ59702">
    <property type="protein sequence ID" value="PRQ59702"/>
    <property type="gene ID" value="RchiOBHm_Chr1g0373091"/>
</dbReference>
<dbReference type="Gene3D" id="3.40.50.12660">
    <property type="match status" value="1"/>
</dbReference>
<dbReference type="OMA" id="DEMHNIM"/>
<evidence type="ECO:0000256" key="2">
    <source>
        <dbReference type="SAM" id="MobiDB-lite"/>
    </source>
</evidence>
<dbReference type="InterPro" id="IPR050452">
    <property type="entry name" value="Metacaspase"/>
</dbReference>
<accession>A0A2P6SM10</accession>
<dbReference type="Proteomes" id="UP000238479">
    <property type="component" value="Chromosome 1"/>
</dbReference>
<feature type="domain" description="Zinc finger LSD1-type" evidence="4">
    <location>
        <begin position="7"/>
        <end position="31"/>
    </location>
</feature>
<dbReference type="InterPro" id="IPR029030">
    <property type="entry name" value="Caspase-like_dom_sf"/>
</dbReference>
<keyword evidence="6" id="KW-1185">Reference proteome</keyword>
<protein>
    <submittedName>
        <fullName evidence="5">Putative transcription factor Znf-LSD family</fullName>
    </submittedName>
</protein>
<dbReference type="InterPro" id="IPR005735">
    <property type="entry name" value="Znf_LSD1"/>
</dbReference>
<dbReference type="InterPro" id="IPR011600">
    <property type="entry name" value="Pept_C14_caspase"/>
</dbReference>
<proteinExistence type="inferred from homology"/>
<dbReference type="SUPFAM" id="SSF52129">
    <property type="entry name" value="Caspase-like"/>
    <property type="match status" value="1"/>
</dbReference>
<dbReference type="Pfam" id="PF06943">
    <property type="entry name" value="zf-LSD1"/>
    <property type="match status" value="1"/>
</dbReference>
<comment type="caution">
    <text evidence="5">The sequence shown here is derived from an EMBL/GenBank/DDBJ whole genome shotgun (WGS) entry which is preliminary data.</text>
</comment>
<evidence type="ECO:0000256" key="1">
    <source>
        <dbReference type="ARBA" id="ARBA00009005"/>
    </source>
</evidence>
<feature type="region of interest" description="Disordered" evidence="2">
    <location>
        <begin position="39"/>
        <end position="70"/>
    </location>
</feature>
<evidence type="ECO:0000313" key="6">
    <source>
        <dbReference type="Proteomes" id="UP000238479"/>
    </source>
</evidence>
<name>A0A2P6SM10_ROSCH</name>
<dbReference type="GO" id="GO:0006508">
    <property type="term" value="P:proteolysis"/>
    <property type="evidence" value="ECO:0007669"/>
    <property type="project" value="InterPro"/>
</dbReference>
<dbReference type="GO" id="GO:0005737">
    <property type="term" value="C:cytoplasm"/>
    <property type="evidence" value="ECO:0007669"/>
    <property type="project" value="TreeGrafter"/>
</dbReference>
<dbReference type="NCBIfam" id="TIGR01053">
    <property type="entry name" value="LSD1"/>
    <property type="match status" value="1"/>
</dbReference>
<evidence type="ECO:0000259" key="3">
    <source>
        <dbReference type="Pfam" id="PF00656"/>
    </source>
</evidence>
<organism evidence="5 6">
    <name type="scientific">Rosa chinensis</name>
    <name type="common">China rose</name>
    <dbReference type="NCBI Taxonomy" id="74649"/>
    <lineage>
        <taxon>Eukaryota</taxon>
        <taxon>Viridiplantae</taxon>
        <taxon>Streptophyta</taxon>
        <taxon>Embryophyta</taxon>
        <taxon>Tracheophyta</taxon>
        <taxon>Spermatophyta</taxon>
        <taxon>Magnoliopsida</taxon>
        <taxon>eudicotyledons</taxon>
        <taxon>Gunneridae</taxon>
        <taxon>Pentapetalae</taxon>
        <taxon>rosids</taxon>
        <taxon>fabids</taxon>
        <taxon>Rosales</taxon>
        <taxon>Rosaceae</taxon>
        <taxon>Rosoideae</taxon>
        <taxon>Rosoideae incertae sedis</taxon>
        <taxon>Rosa</taxon>
    </lineage>
</organism>
<feature type="compositionally biased region" description="Pro residues" evidence="2">
    <location>
        <begin position="46"/>
        <end position="67"/>
    </location>
</feature>
<reference evidence="5 6" key="1">
    <citation type="journal article" date="2018" name="Nat. Genet.">
        <title>The Rosa genome provides new insights in the design of modern roses.</title>
        <authorList>
            <person name="Bendahmane M."/>
        </authorList>
    </citation>
    <scope>NUCLEOTIDE SEQUENCE [LARGE SCALE GENOMIC DNA]</scope>
    <source>
        <strain evidence="6">cv. Old Blush</strain>
    </source>
</reference>
<dbReference type="AlphaFoldDB" id="A0A2P6SM10"/>
<gene>
    <name evidence="5" type="ORF">RchiOBHm_Chr1g0373091</name>
</gene>
<evidence type="ECO:0000313" key="5">
    <source>
        <dbReference type="EMBL" id="PRQ59702.1"/>
    </source>
</evidence>
<dbReference type="FunFam" id="3.40.50.12660:FF:000001">
    <property type="entry name" value="Metacaspase-1"/>
    <property type="match status" value="1"/>
</dbReference>
<dbReference type="OrthoDB" id="3223806at2759"/>
<sequence>MLMLVDCSNCHTPLQLPAGAQVIRCGLCNAVTRIAGTSSSSRSLLPPHPQSPHAPPSPYGHSPPPPAHGRKRAVLCAVSYKGTRHELKGCINDAKCMKYLLVNKFKFPESSIVMLTEEEADPFRRPTKQNMRMALFWLVQGCQAGDSLVFHYSGHGSQQRNYTGDEVDGYDETLCPTDYETQGMIVDDEINATIVRPLPAGVKLHAIVDACHSGTVLDLPFLCRMDRNGRYIWEDHRPRSGVWKGTSGGEAISFSGCDDDQTSADTSALSKITSTGAMTYAFIQAIERGHATTYGNMLNAMRSTIRNTDGGAGGGIVTTLISMLLTGGSLGRLRQEPQLTADQQYDVYTKPFSL</sequence>
<dbReference type="PANTHER" id="PTHR48104:SF32">
    <property type="entry name" value="METACASPASE-1-LIKE"/>
    <property type="match status" value="1"/>
</dbReference>